<proteinExistence type="predicted"/>
<accession>A0A9E6ZPD6</accession>
<dbReference type="AlphaFoldDB" id="A0A9E6ZPD6"/>
<reference evidence="2" key="1">
    <citation type="journal article" date="2022" name="G3 (Bethesda)">
        <title>Unveiling the complete genome sequence of Alicyclobacillus acidoterrestris DSM 3922T, a taint-producing strain.</title>
        <authorList>
            <person name="Leonardo I.C."/>
            <person name="Barreto Crespo M.T."/>
            <person name="Gaspar F.B."/>
        </authorList>
    </citation>
    <scope>NUCLEOTIDE SEQUENCE [LARGE SCALE GENOMIC DNA]</scope>
    <source>
        <strain evidence="2">DSM 3922</strain>
    </source>
</reference>
<dbReference type="EMBL" id="CP080467">
    <property type="protein sequence ID" value="UNO49364.1"/>
    <property type="molecule type" value="Genomic_DNA"/>
</dbReference>
<dbReference type="KEGG" id="aaco:K1I37_02065"/>
<protein>
    <submittedName>
        <fullName evidence="1">BREX-1 system adenine-specific DNA-methyltransferase PglX</fullName>
    </submittedName>
</protein>
<sequence>MAIPVEFPNDTNLTEYVIAMCKKCIEISKDDWDSFEISWDFATHPLLRFKCDDGRLGSSFERWSLYAEAQRNELKEIETQMNSILIECYGLENELIPYISDGDITIRKAEREQDIKTLVSYAVGCMFGRYSLDEEGLVFAGGNFDPERYKTFTVDRDNILPILSDAYFEDDIVSRFVDFVKVTFGEETLTENLEFIADTLGKKDSETPREAIRRYFLNDFFKDHLQTYKKKPIYWLFTSGKQKAFNCLIYMHRYDKTTLSRIRTDYVHELQMRYDAEKKSLLSIIEGGGTAREVSAAKKELKTLELKIAELKEYEEVLHHMADQQIEIDLDDGVDVNYAKFEGLLAKRG</sequence>
<dbReference type="Proteomes" id="UP000829401">
    <property type="component" value="Chromosome"/>
</dbReference>
<gene>
    <name evidence="1" type="ORF">K1I37_02065</name>
</gene>
<dbReference type="OrthoDB" id="32195at2"/>
<dbReference type="REBASE" id="601943">
    <property type="entry name" value="Aac3922ORF2045P"/>
</dbReference>
<keyword evidence="2" id="KW-1185">Reference proteome</keyword>
<evidence type="ECO:0000313" key="1">
    <source>
        <dbReference type="EMBL" id="UNO49364.1"/>
    </source>
</evidence>
<name>A0A9E6ZPD6_ALIAG</name>
<organism evidence="1 2">
    <name type="scientific">Alicyclobacillus acidoterrestris (strain ATCC 49025 / DSM 3922 / CIP 106132 / NCIMB 13137 / GD3B)</name>
    <dbReference type="NCBI Taxonomy" id="1356854"/>
    <lineage>
        <taxon>Bacteria</taxon>
        <taxon>Bacillati</taxon>
        <taxon>Bacillota</taxon>
        <taxon>Bacilli</taxon>
        <taxon>Bacillales</taxon>
        <taxon>Alicyclobacillaceae</taxon>
        <taxon>Alicyclobacillus</taxon>
    </lineage>
</organism>
<evidence type="ECO:0000313" key="2">
    <source>
        <dbReference type="Proteomes" id="UP000829401"/>
    </source>
</evidence>